<keyword evidence="1" id="KW-1277">Toxin-antitoxin system</keyword>
<dbReference type="InterPro" id="IPR007712">
    <property type="entry name" value="RelE/ParE_toxin"/>
</dbReference>
<dbReference type="Proteomes" id="UP000316778">
    <property type="component" value="Unassembled WGS sequence"/>
</dbReference>
<dbReference type="Gene3D" id="3.30.2310.20">
    <property type="entry name" value="RelE-like"/>
    <property type="match status" value="1"/>
</dbReference>
<keyword evidence="3" id="KW-1185">Reference proteome</keyword>
<proteinExistence type="predicted"/>
<dbReference type="InterPro" id="IPR035093">
    <property type="entry name" value="RelE/ParE_toxin_dom_sf"/>
</dbReference>
<dbReference type="EMBL" id="VLLG01000002">
    <property type="protein sequence ID" value="TWI90854.1"/>
    <property type="molecule type" value="Genomic_DNA"/>
</dbReference>
<dbReference type="Pfam" id="PF05016">
    <property type="entry name" value="ParE_toxin"/>
    <property type="match status" value="1"/>
</dbReference>
<sequence length="99" mass="11571">MAGRKVAWGKVALQQFNTAIEYISEDSVQNAEKVRVEILEKIEPLMDHPEIYPPDKYKLNNDGNYRAFECQRLRVAYYVSDAAIRILRVRHTGREPLTY</sequence>
<organism evidence="2 3">
    <name type="scientific">Chitinophaga japonensis</name>
    <name type="common">Flexibacter japonensis</name>
    <dbReference type="NCBI Taxonomy" id="104662"/>
    <lineage>
        <taxon>Bacteria</taxon>
        <taxon>Pseudomonadati</taxon>
        <taxon>Bacteroidota</taxon>
        <taxon>Chitinophagia</taxon>
        <taxon>Chitinophagales</taxon>
        <taxon>Chitinophagaceae</taxon>
        <taxon>Chitinophaga</taxon>
    </lineage>
</organism>
<evidence type="ECO:0000313" key="3">
    <source>
        <dbReference type="Proteomes" id="UP000316778"/>
    </source>
</evidence>
<gene>
    <name evidence="2" type="ORF">LX66_0214</name>
</gene>
<reference evidence="2 3" key="1">
    <citation type="journal article" date="2013" name="Stand. Genomic Sci.">
        <title>Genomic Encyclopedia of Type Strains, Phase I: The one thousand microbial genomes (KMG-I) project.</title>
        <authorList>
            <person name="Kyrpides N.C."/>
            <person name="Woyke T."/>
            <person name="Eisen J.A."/>
            <person name="Garrity G."/>
            <person name="Lilburn T.G."/>
            <person name="Beck B.J."/>
            <person name="Whitman W.B."/>
            <person name="Hugenholtz P."/>
            <person name="Klenk H.P."/>
        </authorList>
    </citation>
    <scope>NUCLEOTIDE SEQUENCE [LARGE SCALE GENOMIC DNA]</scope>
    <source>
        <strain evidence="2 3">DSM 13484</strain>
    </source>
</reference>
<dbReference type="AlphaFoldDB" id="A0A562TC76"/>
<evidence type="ECO:0000256" key="1">
    <source>
        <dbReference type="ARBA" id="ARBA00022649"/>
    </source>
</evidence>
<accession>A0A562TC76</accession>
<protein>
    <submittedName>
        <fullName evidence="2">Plasmid stabilization system protein ParE</fullName>
    </submittedName>
</protein>
<name>A0A562TC76_CHIJA</name>
<evidence type="ECO:0000313" key="2">
    <source>
        <dbReference type="EMBL" id="TWI90854.1"/>
    </source>
</evidence>
<comment type="caution">
    <text evidence="2">The sequence shown here is derived from an EMBL/GenBank/DDBJ whole genome shotgun (WGS) entry which is preliminary data.</text>
</comment>